<reference evidence="2" key="1">
    <citation type="submission" date="2018-10" db="EMBL/GenBank/DDBJ databases">
        <title>Hidden diversity of soil giant viruses.</title>
        <authorList>
            <person name="Schulz F."/>
            <person name="Alteio L."/>
            <person name="Goudeau D."/>
            <person name="Ryan E.M."/>
            <person name="Malmstrom R.R."/>
            <person name="Blanchard J."/>
            <person name="Woyke T."/>
        </authorList>
    </citation>
    <scope>NUCLEOTIDE SEQUENCE</scope>
    <source>
        <strain evidence="2">TEV1</strain>
    </source>
</reference>
<dbReference type="EMBL" id="MK071981">
    <property type="protein sequence ID" value="AYV75952.1"/>
    <property type="molecule type" value="Genomic_DNA"/>
</dbReference>
<feature type="non-terminal residue" evidence="2">
    <location>
        <position position="38"/>
    </location>
</feature>
<sequence>MENETKNSDNDPECFELPPGNYTMREIIDAIQSGFDEL</sequence>
<name>A0A3G4ZM67_9VIRU</name>
<protein>
    <submittedName>
        <fullName evidence="2">Uncharacterized protein</fullName>
    </submittedName>
</protein>
<evidence type="ECO:0000256" key="1">
    <source>
        <dbReference type="SAM" id="MobiDB-lite"/>
    </source>
</evidence>
<feature type="region of interest" description="Disordered" evidence="1">
    <location>
        <begin position="1"/>
        <end position="20"/>
    </location>
</feature>
<accession>A0A3G4ZM67</accession>
<organism evidence="2">
    <name type="scientific">Terrestrivirus sp</name>
    <dbReference type="NCBI Taxonomy" id="2487775"/>
    <lineage>
        <taxon>Viruses</taxon>
        <taxon>Varidnaviria</taxon>
        <taxon>Bamfordvirae</taxon>
        <taxon>Nucleocytoviricota</taxon>
        <taxon>Megaviricetes</taxon>
        <taxon>Imitervirales</taxon>
        <taxon>Mimiviridae</taxon>
        <taxon>Klosneuvirinae</taxon>
    </lineage>
</organism>
<proteinExistence type="predicted"/>
<evidence type="ECO:0000313" key="2">
    <source>
        <dbReference type="EMBL" id="AYV75952.1"/>
    </source>
</evidence>
<gene>
    <name evidence="2" type="ORF">Terrestrivirus3_221</name>
</gene>